<dbReference type="GeneID" id="83244139"/>
<protein>
    <submittedName>
        <fullName evidence="2">ATP synthase subunit 8</fullName>
    </submittedName>
</protein>
<feature type="transmembrane region" description="Helical" evidence="1">
    <location>
        <begin position="6"/>
        <end position="25"/>
    </location>
</feature>
<keyword evidence="1" id="KW-1133">Transmembrane helix</keyword>
<evidence type="ECO:0000256" key="1">
    <source>
        <dbReference type="SAM" id="Phobius"/>
    </source>
</evidence>
<dbReference type="EMBL" id="ON183999">
    <property type="protein sequence ID" value="WIM51525.1"/>
    <property type="molecule type" value="Genomic_DNA"/>
</dbReference>
<keyword evidence="2" id="KW-0496">Mitochondrion</keyword>
<organism evidence="2">
    <name type="scientific">Plegadiphilus threskiornis</name>
    <dbReference type="NCBI Taxonomy" id="2965265"/>
    <lineage>
        <taxon>Eukaryota</taxon>
        <taxon>Metazoa</taxon>
        <taxon>Ecdysozoa</taxon>
        <taxon>Arthropoda</taxon>
        <taxon>Hexapoda</taxon>
        <taxon>Insecta</taxon>
        <taxon>Pterygota</taxon>
        <taxon>Neoptera</taxon>
        <taxon>Paraneoptera</taxon>
        <taxon>Psocodea</taxon>
        <taxon>Troctomorpha</taxon>
        <taxon>Phthiraptera</taxon>
        <taxon>Amblycera</taxon>
        <taxon>Menoponidae</taxon>
        <taxon>Plegadiphilus</taxon>
    </lineage>
</organism>
<geneLocation type="mitochondrion" evidence="2"/>
<proteinExistence type="predicted"/>
<evidence type="ECO:0000313" key="2">
    <source>
        <dbReference type="EMBL" id="WIM51525.1"/>
    </source>
</evidence>
<dbReference type="RefSeq" id="YP_010890519.1">
    <property type="nucleotide sequence ID" value="NC_080976.1"/>
</dbReference>
<keyword evidence="1" id="KW-0812">Transmembrane</keyword>
<gene>
    <name evidence="2" type="primary">atp8</name>
</gene>
<keyword evidence="1" id="KW-0472">Membrane</keyword>
<dbReference type="AlphaFoldDB" id="A0A9Y1YSC7"/>
<reference evidence="2" key="1">
    <citation type="submission" date="2022-04" db="EMBL/GenBank/DDBJ databases">
        <title>Mitochondrial genome fragmentation occurred three times independently in menoponidae chewing lice.</title>
        <authorList>
            <person name="Dong Y."/>
            <person name="Shao R."/>
        </authorList>
    </citation>
    <scope>NUCLEOTIDE SEQUENCE</scope>
</reference>
<sequence length="60" mass="7408">MPQMFPVYLVVYYFFFIIILFVSYYKFYWYLSNSDESNESLTDLSQLYVSTDEKLNFKKK</sequence>
<name>A0A9Y1YSC7_9NEOP</name>
<accession>A0A9Y1YSC7</accession>